<proteinExistence type="predicted"/>
<dbReference type="OrthoDB" id="515160at2759"/>
<keyword evidence="2" id="KW-1133">Transmembrane helix</keyword>
<comment type="caution">
    <text evidence="3">The sequence shown here is derived from an EMBL/GenBank/DDBJ whole genome shotgun (WGS) entry which is preliminary data.</text>
</comment>
<dbReference type="KEGG" id="csl:COCSUDRAFT_62036"/>
<dbReference type="RefSeq" id="XP_005649148.1">
    <property type="nucleotide sequence ID" value="XM_005649091.1"/>
</dbReference>
<dbReference type="eggNOG" id="ENOG502SC2K">
    <property type="taxonomic scope" value="Eukaryota"/>
</dbReference>
<evidence type="ECO:0000313" key="3">
    <source>
        <dbReference type="EMBL" id="EIE24604.1"/>
    </source>
</evidence>
<keyword evidence="2" id="KW-0812">Transmembrane</keyword>
<dbReference type="Proteomes" id="UP000007264">
    <property type="component" value="Unassembled WGS sequence"/>
</dbReference>
<organism evidence="3 4">
    <name type="scientific">Coccomyxa subellipsoidea (strain C-169)</name>
    <name type="common">Green microalga</name>
    <dbReference type="NCBI Taxonomy" id="574566"/>
    <lineage>
        <taxon>Eukaryota</taxon>
        <taxon>Viridiplantae</taxon>
        <taxon>Chlorophyta</taxon>
        <taxon>core chlorophytes</taxon>
        <taxon>Trebouxiophyceae</taxon>
        <taxon>Trebouxiophyceae incertae sedis</taxon>
        <taxon>Coccomyxaceae</taxon>
        <taxon>Coccomyxa</taxon>
        <taxon>Coccomyxa subellipsoidea</taxon>
    </lineage>
</organism>
<keyword evidence="4" id="KW-1185">Reference proteome</keyword>
<sequence>MSGIIGDHGLASEPRKVRFARPLGSNTLGEVPEDKYEFDEGAAQVQRLLQRDRKELTGIEEIGAGFRTEFDEGPSDKKEEEEKPSTSGRSNGSTPPKGASKGAVAFGKSAAASPFGTPKGKSPPPKPFTGAGNAKLFNEMDNLSPYMEPDAMIDQPWWKSITLGQVLIVLSFTLIISLMIGTFAVVFKAGGIHFNE</sequence>
<evidence type="ECO:0000256" key="2">
    <source>
        <dbReference type="SAM" id="Phobius"/>
    </source>
</evidence>
<name>I0Z1T5_COCSC</name>
<dbReference type="AlphaFoldDB" id="I0Z1T5"/>
<feature type="compositionally biased region" description="Polar residues" evidence="1">
    <location>
        <begin position="85"/>
        <end position="94"/>
    </location>
</feature>
<evidence type="ECO:0000256" key="1">
    <source>
        <dbReference type="SAM" id="MobiDB-lite"/>
    </source>
</evidence>
<protein>
    <submittedName>
        <fullName evidence="3">Uncharacterized protein</fullName>
    </submittedName>
</protein>
<feature type="transmembrane region" description="Helical" evidence="2">
    <location>
        <begin position="166"/>
        <end position="187"/>
    </location>
</feature>
<keyword evidence="2" id="KW-0472">Membrane</keyword>
<feature type="region of interest" description="Disordered" evidence="1">
    <location>
        <begin position="51"/>
        <end position="133"/>
    </location>
</feature>
<feature type="compositionally biased region" description="Basic and acidic residues" evidence="1">
    <location>
        <begin position="68"/>
        <end position="84"/>
    </location>
</feature>
<dbReference type="GeneID" id="17042606"/>
<reference evidence="3 4" key="1">
    <citation type="journal article" date="2012" name="Genome Biol.">
        <title>The genome of the polar eukaryotic microalga coccomyxa subellipsoidea reveals traits of cold adaptation.</title>
        <authorList>
            <person name="Blanc G."/>
            <person name="Agarkova I."/>
            <person name="Grimwood J."/>
            <person name="Kuo A."/>
            <person name="Brueggeman A."/>
            <person name="Dunigan D."/>
            <person name="Gurnon J."/>
            <person name="Ladunga I."/>
            <person name="Lindquist E."/>
            <person name="Lucas S."/>
            <person name="Pangilinan J."/>
            <person name="Proschold T."/>
            <person name="Salamov A."/>
            <person name="Schmutz J."/>
            <person name="Weeks D."/>
            <person name="Yamada T."/>
            <person name="Claverie J.M."/>
            <person name="Grigoriev I."/>
            <person name="Van Etten J."/>
            <person name="Lomsadze A."/>
            <person name="Borodovsky M."/>
        </authorList>
    </citation>
    <scope>NUCLEOTIDE SEQUENCE [LARGE SCALE GENOMIC DNA]</scope>
    <source>
        <strain evidence="3 4">C-169</strain>
    </source>
</reference>
<evidence type="ECO:0000313" key="4">
    <source>
        <dbReference type="Proteomes" id="UP000007264"/>
    </source>
</evidence>
<gene>
    <name evidence="3" type="ORF">COCSUDRAFT_62036</name>
</gene>
<dbReference type="EMBL" id="AGSI01000005">
    <property type="protein sequence ID" value="EIE24604.1"/>
    <property type="molecule type" value="Genomic_DNA"/>
</dbReference>
<accession>I0Z1T5</accession>